<protein>
    <submittedName>
        <fullName evidence="2">Uncharacterized protein</fullName>
    </submittedName>
</protein>
<proteinExistence type="predicted"/>
<dbReference type="RefSeq" id="WP_114625784.1">
    <property type="nucleotide sequence ID" value="NZ_QQNA01000197.1"/>
</dbReference>
<keyword evidence="1" id="KW-0812">Transmembrane</keyword>
<dbReference type="Proteomes" id="UP000253741">
    <property type="component" value="Unassembled WGS sequence"/>
</dbReference>
<reference evidence="2 3" key="1">
    <citation type="submission" date="2018-07" db="EMBL/GenBank/DDBJ databases">
        <title>Streptomyces species from bats.</title>
        <authorList>
            <person name="Dunlap C."/>
        </authorList>
    </citation>
    <scope>NUCLEOTIDE SEQUENCE [LARGE SCALE GENOMIC DNA]</scope>
    <source>
        <strain evidence="2 3">AC230</strain>
    </source>
</reference>
<keyword evidence="1" id="KW-0472">Membrane</keyword>
<evidence type="ECO:0000313" key="3">
    <source>
        <dbReference type="Proteomes" id="UP000253741"/>
    </source>
</evidence>
<gene>
    <name evidence="2" type="ORF">DVH02_23350</name>
</gene>
<sequence>MSARQTGEPTAYDRRMLALMNREEARPFHATAGRRRAVVGAHLALSVLGGAAPFVAEATGRTWPLFVLLGLLVPWCLATGVLNSATRGLLELRGRVLDERQRAERDRVLARAHRLTTLVLLAAALGAVAAGGLGGFDGGPLGDGPLGDGPLGDGPLGGVRAGSLLLPALAGALLVHWLMPLWVAGLLVRDEPADEREA</sequence>
<accession>A0A370B568</accession>
<keyword evidence="3" id="KW-1185">Reference proteome</keyword>
<name>A0A370B568_9ACTN</name>
<feature type="transmembrane region" description="Helical" evidence="1">
    <location>
        <begin position="37"/>
        <end position="56"/>
    </location>
</feature>
<feature type="transmembrane region" description="Helical" evidence="1">
    <location>
        <begin position="115"/>
        <end position="136"/>
    </location>
</feature>
<dbReference type="OrthoDB" id="4245237at2"/>
<dbReference type="AlphaFoldDB" id="A0A370B568"/>
<evidence type="ECO:0000256" key="1">
    <source>
        <dbReference type="SAM" id="Phobius"/>
    </source>
</evidence>
<evidence type="ECO:0000313" key="2">
    <source>
        <dbReference type="EMBL" id="RDG35802.1"/>
    </source>
</evidence>
<comment type="caution">
    <text evidence="2">The sequence shown here is derived from an EMBL/GenBank/DDBJ whole genome shotgun (WGS) entry which is preliminary data.</text>
</comment>
<keyword evidence="1" id="KW-1133">Transmembrane helix</keyword>
<organism evidence="2 3">
    <name type="scientific">Streptomyces corynorhini</name>
    <dbReference type="NCBI Taxonomy" id="2282652"/>
    <lineage>
        <taxon>Bacteria</taxon>
        <taxon>Bacillati</taxon>
        <taxon>Actinomycetota</taxon>
        <taxon>Actinomycetes</taxon>
        <taxon>Kitasatosporales</taxon>
        <taxon>Streptomycetaceae</taxon>
        <taxon>Streptomyces</taxon>
    </lineage>
</organism>
<dbReference type="EMBL" id="QQNA01000197">
    <property type="protein sequence ID" value="RDG35802.1"/>
    <property type="molecule type" value="Genomic_DNA"/>
</dbReference>
<feature type="transmembrane region" description="Helical" evidence="1">
    <location>
        <begin position="164"/>
        <end position="188"/>
    </location>
</feature>
<feature type="transmembrane region" description="Helical" evidence="1">
    <location>
        <begin position="62"/>
        <end position="85"/>
    </location>
</feature>